<evidence type="ECO:0000259" key="4">
    <source>
        <dbReference type="PROSITE" id="PS50043"/>
    </source>
</evidence>
<dbReference type="Proteomes" id="UP000251047">
    <property type="component" value="Unassembled WGS sequence"/>
</dbReference>
<organism evidence="6 7">
    <name type="scientific">Corynebacterium heidelbergense</name>
    <dbReference type="NCBI Taxonomy" id="2055947"/>
    <lineage>
        <taxon>Bacteria</taxon>
        <taxon>Bacillati</taxon>
        <taxon>Actinomycetota</taxon>
        <taxon>Actinomycetes</taxon>
        <taxon>Mycobacteriales</taxon>
        <taxon>Corynebacteriaceae</taxon>
        <taxon>Corynebacterium</taxon>
    </lineage>
</organism>
<reference evidence="6 7" key="1">
    <citation type="journal article" date="2018" name="Syst. Appl. Microbiol.">
        <title>Corynebacterium heidelbergense sp. nov., isolated from the preen glands of Egyptian geese (Alopochen aegyptiacus).</title>
        <authorList>
            <person name="Braun M.S."/>
            <person name="Wang E."/>
            <person name="Zimmermann S."/>
            <person name="Wink M."/>
        </authorList>
    </citation>
    <scope>NUCLEOTIDE SEQUENCE [LARGE SCALE GENOMIC DNA]</scope>
    <source>
        <strain evidence="6 7">DSM 104638</strain>
    </source>
</reference>
<gene>
    <name evidence="6" type="ORF">CWC39_04380</name>
</gene>
<dbReference type="PROSITE" id="PS50110">
    <property type="entry name" value="RESPONSE_REGULATORY"/>
    <property type="match status" value="1"/>
</dbReference>
<dbReference type="SMART" id="SM00448">
    <property type="entry name" value="REC"/>
    <property type="match status" value="1"/>
</dbReference>
<dbReference type="Gene3D" id="1.10.10.10">
    <property type="entry name" value="Winged helix-like DNA-binding domain superfamily/Winged helix DNA-binding domain"/>
    <property type="match status" value="1"/>
</dbReference>
<dbReference type="SUPFAM" id="SSF46894">
    <property type="entry name" value="C-terminal effector domain of the bipartite response regulators"/>
    <property type="match status" value="1"/>
</dbReference>
<feature type="domain" description="HTH luxR-type" evidence="4">
    <location>
        <begin position="135"/>
        <end position="200"/>
    </location>
</feature>
<dbReference type="AlphaFoldDB" id="A0A364VC66"/>
<dbReference type="Gene3D" id="3.40.50.2300">
    <property type="match status" value="1"/>
</dbReference>
<protein>
    <submittedName>
        <fullName evidence="6">DNA-binding response regulator</fullName>
    </submittedName>
</protein>
<dbReference type="InterPro" id="IPR058245">
    <property type="entry name" value="NreC/VraR/RcsB-like_REC"/>
</dbReference>
<dbReference type="SUPFAM" id="SSF52172">
    <property type="entry name" value="CheY-like"/>
    <property type="match status" value="1"/>
</dbReference>
<dbReference type="GO" id="GO:0006355">
    <property type="term" value="P:regulation of DNA-templated transcription"/>
    <property type="evidence" value="ECO:0007669"/>
    <property type="project" value="InterPro"/>
</dbReference>
<dbReference type="EMBL" id="PHQP01000023">
    <property type="protein sequence ID" value="RAV34243.1"/>
    <property type="molecule type" value="Genomic_DNA"/>
</dbReference>
<dbReference type="RefSeq" id="WP_112769295.1">
    <property type="nucleotide sequence ID" value="NZ_CP063191.1"/>
</dbReference>
<dbReference type="Pfam" id="PF00196">
    <property type="entry name" value="GerE"/>
    <property type="match status" value="1"/>
</dbReference>
<dbReference type="InterPro" id="IPR036388">
    <property type="entry name" value="WH-like_DNA-bd_sf"/>
</dbReference>
<name>A0A364VC66_9CORY</name>
<dbReference type="GO" id="GO:0003677">
    <property type="term" value="F:DNA binding"/>
    <property type="evidence" value="ECO:0007669"/>
    <property type="project" value="UniProtKB-KW"/>
</dbReference>
<evidence type="ECO:0000313" key="6">
    <source>
        <dbReference type="EMBL" id="RAV34243.1"/>
    </source>
</evidence>
<dbReference type="InterPro" id="IPR000792">
    <property type="entry name" value="Tscrpt_reg_LuxR_C"/>
</dbReference>
<evidence type="ECO:0000259" key="5">
    <source>
        <dbReference type="PROSITE" id="PS50110"/>
    </source>
</evidence>
<dbReference type="OrthoDB" id="9808843at2"/>
<dbReference type="PANTHER" id="PTHR43214">
    <property type="entry name" value="TWO-COMPONENT RESPONSE REGULATOR"/>
    <property type="match status" value="1"/>
</dbReference>
<dbReference type="InterPro" id="IPR011006">
    <property type="entry name" value="CheY-like_superfamily"/>
</dbReference>
<evidence type="ECO:0000256" key="2">
    <source>
        <dbReference type="ARBA" id="ARBA00023125"/>
    </source>
</evidence>
<dbReference type="SMART" id="SM00421">
    <property type="entry name" value="HTH_LUXR"/>
    <property type="match status" value="1"/>
</dbReference>
<dbReference type="PRINTS" id="PR00038">
    <property type="entry name" value="HTHLUXR"/>
</dbReference>
<proteinExistence type="predicted"/>
<keyword evidence="1 3" id="KW-0597">Phosphoprotein</keyword>
<dbReference type="PANTHER" id="PTHR43214:SF42">
    <property type="entry name" value="TRANSCRIPTIONAL REGULATORY PROTEIN DESR"/>
    <property type="match status" value="1"/>
</dbReference>
<dbReference type="CDD" id="cd17535">
    <property type="entry name" value="REC_NarL-like"/>
    <property type="match status" value="1"/>
</dbReference>
<dbReference type="InterPro" id="IPR039420">
    <property type="entry name" value="WalR-like"/>
</dbReference>
<feature type="modified residue" description="4-aspartylphosphate" evidence="3">
    <location>
        <position position="55"/>
    </location>
</feature>
<sequence length="202" mass="21649">MPIRVAIADDEELIASSLGTLLSLEEDIDLVRTCSSGEELVAWCATHPVDVCVVDFQMGGMDGVDTAKRLRAQNENAAVMIVTSHARPRGLKRALRAGVRGFLPKTASAEEFAAAVRTVYGGRRHIDPDVAAAAIDAGESPLTDRETELLELAGRGNSVDELAASVRLAPGTVRNYLSSAMAKLGAANRFDAYQRARERGWL</sequence>
<dbReference type="CDD" id="cd06170">
    <property type="entry name" value="LuxR_C_like"/>
    <property type="match status" value="1"/>
</dbReference>
<evidence type="ECO:0000256" key="3">
    <source>
        <dbReference type="PROSITE-ProRule" id="PRU00169"/>
    </source>
</evidence>
<dbReference type="PROSITE" id="PS50043">
    <property type="entry name" value="HTH_LUXR_2"/>
    <property type="match status" value="1"/>
</dbReference>
<feature type="domain" description="Response regulatory" evidence="5">
    <location>
        <begin position="4"/>
        <end position="120"/>
    </location>
</feature>
<keyword evidence="2 6" id="KW-0238">DNA-binding</keyword>
<dbReference type="GO" id="GO:0000160">
    <property type="term" value="P:phosphorelay signal transduction system"/>
    <property type="evidence" value="ECO:0007669"/>
    <property type="project" value="InterPro"/>
</dbReference>
<dbReference type="Pfam" id="PF00072">
    <property type="entry name" value="Response_reg"/>
    <property type="match status" value="1"/>
</dbReference>
<evidence type="ECO:0000256" key="1">
    <source>
        <dbReference type="ARBA" id="ARBA00022553"/>
    </source>
</evidence>
<accession>A0A364VC66</accession>
<evidence type="ECO:0000313" key="7">
    <source>
        <dbReference type="Proteomes" id="UP000251047"/>
    </source>
</evidence>
<dbReference type="InterPro" id="IPR001789">
    <property type="entry name" value="Sig_transdc_resp-reg_receiver"/>
</dbReference>
<comment type="caution">
    <text evidence="6">The sequence shown here is derived from an EMBL/GenBank/DDBJ whole genome shotgun (WGS) entry which is preliminary data.</text>
</comment>
<dbReference type="InterPro" id="IPR016032">
    <property type="entry name" value="Sig_transdc_resp-reg_C-effctor"/>
</dbReference>